<sequence length="509" mass="56261">MGFSFKEIAYPQMCFNGQKSDQLGWYKSKTKILSESALPWTGILSPFTDYGRDDVNTVLLQLGESTYINFNVQTKFNSQTQEFADRVVATIATGTGGYSSSVVGFLPDNDGNTIQSFENGQYEVEVCKTKIREMEDNTFEHFAKLSIRSPGSASTCDMVLPEEYSVRSRQKLYKLGDEIEIDYQNDAVASNNDFLGIYEGCTLSSAALLMYHWTGGNSNLAAESNGADAVTLGDFRRFSNNAVWPLGPGVYTTTFHTNGGINQIRASSLFYVSNEDKYSVTTDKDVYLVGEQIKVSYRPIPGRGVTVAGNDFIGIFRGCQTTFTTMAMYRFSCGGGSRNDYCFLGEADLPVAEDTFQGYGNAWPLPAGRYTVSYHTGGSLSRIQGVRVIEIVPDVVEPTAEGCGDDVDFFYNSIQISDCDAFLDLLGPEKFGEKCTIYKSEAQEFCPDSCGLCEDSVIDPDIPIPPALMMSVAAGEEEDIRLPSEMLDEDLETQVVEDEYTVRRLHQLR</sequence>
<protein>
    <recommendedName>
        <fullName evidence="2">ShKT domain-containing protein</fullName>
    </recommendedName>
</protein>
<dbReference type="EMBL" id="HBGK01051498">
    <property type="protein sequence ID" value="CAD9311387.1"/>
    <property type="molecule type" value="Transcribed_RNA"/>
</dbReference>
<gene>
    <name evidence="1" type="ORF">GOCE00092_LOCUS27125</name>
</gene>
<dbReference type="AlphaFoldDB" id="A0A7S1YKB2"/>
<reference evidence="1" key="1">
    <citation type="submission" date="2021-01" db="EMBL/GenBank/DDBJ databases">
        <authorList>
            <person name="Corre E."/>
            <person name="Pelletier E."/>
            <person name="Niang G."/>
            <person name="Scheremetjew M."/>
            <person name="Finn R."/>
            <person name="Kale V."/>
            <person name="Holt S."/>
            <person name="Cochrane G."/>
            <person name="Meng A."/>
            <person name="Brown T."/>
            <person name="Cohen L."/>
        </authorList>
    </citation>
    <scope>NUCLEOTIDE SEQUENCE</scope>
    <source>
        <strain evidence="1">CCMP 410</strain>
    </source>
</reference>
<name>A0A7S1YKB2_9STRA</name>
<proteinExistence type="predicted"/>
<accession>A0A7S1YKB2</accession>
<organism evidence="1">
    <name type="scientific">Grammatophora oceanica</name>
    <dbReference type="NCBI Taxonomy" id="210454"/>
    <lineage>
        <taxon>Eukaryota</taxon>
        <taxon>Sar</taxon>
        <taxon>Stramenopiles</taxon>
        <taxon>Ochrophyta</taxon>
        <taxon>Bacillariophyta</taxon>
        <taxon>Fragilariophyceae</taxon>
        <taxon>Fragilariophycidae</taxon>
        <taxon>Rhabdonematales</taxon>
        <taxon>Grammatophoraceae</taxon>
        <taxon>Grammatophora</taxon>
    </lineage>
</organism>
<evidence type="ECO:0008006" key="2">
    <source>
        <dbReference type="Google" id="ProtNLM"/>
    </source>
</evidence>
<evidence type="ECO:0000313" key="1">
    <source>
        <dbReference type="EMBL" id="CAD9311387.1"/>
    </source>
</evidence>